<evidence type="ECO:0000256" key="11">
    <source>
        <dbReference type="ARBA" id="ARBA00023201"/>
    </source>
</evidence>
<feature type="transmembrane region" description="Helical" evidence="14">
    <location>
        <begin position="276"/>
        <end position="296"/>
    </location>
</feature>
<gene>
    <name evidence="15" type="primary">putP</name>
    <name evidence="15" type="ORF">HMH06_04180</name>
</gene>
<dbReference type="CDD" id="cd11475">
    <property type="entry name" value="SLC5sbd_PutP"/>
    <property type="match status" value="1"/>
</dbReference>
<evidence type="ECO:0000256" key="8">
    <source>
        <dbReference type="ARBA" id="ARBA00023053"/>
    </source>
</evidence>
<keyword evidence="6 14" id="KW-0769">Symport</keyword>
<feature type="transmembrane region" description="Helical" evidence="14">
    <location>
        <begin position="191"/>
        <end position="211"/>
    </location>
</feature>
<evidence type="ECO:0000256" key="12">
    <source>
        <dbReference type="ARBA" id="ARBA00033708"/>
    </source>
</evidence>
<dbReference type="RefSeq" id="WP_171622371.1">
    <property type="nucleotide sequence ID" value="NZ_JABFOQ010000006.1"/>
</dbReference>
<comment type="catalytic activity">
    <reaction evidence="12">
        <text>L-proline(in) + Na(+)(in) = L-proline(out) + Na(+)(out)</text>
        <dbReference type="Rhea" id="RHEA:28967"/>
        <dbReference type="ChEBI" id="CHEBI:29101"/>
        <dbReference type="ChEBI" id="CHEBI:60039"/>
    </reaction>
</comment>
<dbReference type="InterPro" id="IPR001734">
    <property type="entry name" value="Na/solute_symporter"/>
</dbReference>
<comment type="caution">
    <text evidence="15">The sequence shown here is derived from an EMBL/GenBank/DDBJ whole genome shotgun (WGS) entry which is preliminary data.</text>
</comment>
<evidence type="ECO:0000256" key="1">
    <source>
        <dbReference type="ARBA" id="ARBA00004651"/>
    </source>
</evidence>
<dbReference type="InterPro" id="IPR011851">
    <property type="entry name" value="Na/Pro_symporter"/>
</dbReference>
<dbReference type="InterPro" id="IPR038377">
    <property type="entry name" value="Na/Glc_symporter_sf"/>
</dbReference>
<keyword evidence="10 14" id="KW-0472">Membrane</keyword>
<feature type="transmembrane region" description="Helical" evidence="14">
    <location>
        <begin position="123"/>
        <end position="142"/>
    </location>
</feature>
<evidence type="ECO:0000256" key="6">
    <source>
        <dbReference type="ARBA" id="ARBA00022847"/>
    </source>
</evidence>
<reference evidence="15 16" key="1">
    <citation type="submission" date="2020-05" db="EMBL/GenBank/DDBJ databases">
        <title>Tigecycline resistant gene in Empedobacter stercoris.</title>
        <authorList>
            <person name="Chen Y."/>
            <person name="Cheng Y."/>
            <person name="Zhou K."/>
        </authorList>
    </citation>
    <scope>NUCLEOTIDE SEQUENCE [LARGE SCALE GENOMIC DNA]</scope>
    <source>
        <strain evidence="15 16">ES202</strain>
    </source>
</reference>
<feature type="transmembrane region" description="Helical" evidence="14">
    <location>
        <begin position="432"/>
        <end position="451"/>
    </location>
</feature>
<keyword evidence="3 14" id="KW-0813">Transport</keyword>
<dbReference type="NCBIfam" id="TIGR00813">
    <property type="entry name" value="sss"/>
    <property type="match status" value="1"/>
</dbReference>
<organism evidence="15 16">
    <name type="scientific">Empedobacter stercoris</name>
    <dbReference type="NCBI Taxonomy" id="1628248"/>
    <lineage>
        <taxon>Bacteria</taxon>
        <taxon>Pseudomonadati</taxon>
        <taxon>Bacteroidota</taxon>
        <taxon>Flavobacteriia</taxon>
        <taxon>Flavobacteriales</taxon>
        <taxon>Weeksellaceae</taxon>
        <taxon>Empedobacter</taxon>
    </lineage>
</organism>
<sequence>MNFYEYISIGAYMALMIGIGIYSYRKSTSNSEEFLIGGRKMGAAVTALSAGAADMSGWLLMGVPGAMYFTGLSSAWIAIGLTIGAFLNYVFVAPRLRVYTEVANNSITIPVYFENRFKDKTRLLRIVSSIFILVFFTLYTSAGMVSGGKLFESAFHMDYMTGIWMTSFVVVLYTFLGGFLAVSLTDFIQGTIMVLALVIVPIVAIAEIGGVEETFSLINTKGDNYIDLFEGTTTIGILSLMAWGLGYCGQPHILVRFMAIGKVSNIPKARNIGITWMIFTVGGALLVGLVGIAYLMKFDQSTMQLFDGSKTDAETVFIYFSRVLFHPLIGGFLLSAILAAVMSTISSQLLVTSSSLTEDIYKAFLNKKATSKQLLIASRLSVLIVAVIAVLLSLTPNDSILNLVGNAWAGFGSAFGPLIVFSLFWKKTTWQGALAGMLTGGIVVLAWVYIQHDYKDWYEMIPGFLSSTTMIYIVSLLTQQPNQEIDQDFDEMKAILDKELKNAS</sequence>
<evidence type="ECO:0000256" key="7">
    <source>
        <dbReference type="ARBA" id="ARBA00022989"/>
    </source>
</evidence>
<dbReference type="EMBL" id="JABFOQ010000006">
    <property type="protein sequence ID" value="NOJ75043.1"/>
    <property type="molecule type" value="Genomic_DNA"/>
</dbReference>
<feature type="transmembrane region" description="Helical" evidence="14">
    <location>
        <begin position="6"/>
        <end position="24"/>
    </location>
</feature>
<evidence type="ECO:0000256" key="14">
    <source>
        <dbReference type="RuleBase" id="RU366012"/>
    </source>
</evidence>
<evidence type="ECO:0000256" key="5">
    <source>
        <dbReference type="ARBA" id="ARBA00022692"/>
    </source>
</evidence>
<dbReference type="PANTHER" id="PTHR48086">
    <property type="entry name" value="SODIUM/PROLINE SYMPORTER-RELATED"/>
    <property type="match status" value="1"/>
</dbReference>
<dbReference type="InterPro" id="IPR050277">
    <property type="entry name" value="Sodium:Solute_Symporter"/>
</dbReference>
<keyword evidence="8 14" id="KW-0915">Sodium</keyword>
<evidence type="ECO:0000256" key="4">
    <source>
        <dbReference type="ARBA" id="ARBA00022475"/>
    </source>
</evidence>
<dbReference type="Pfam" id="PF00474">
    <property type="entry name" value="SSF"/>
    <property type="match status" value="1"/>
</dbReference>
<dbReference type="PROSITE" id="PS00457">
    <property type="entry name" value="NA_SOLUT_SYMP_2"/>
    <property type="match status" value="1"/>
</dbReference>
<keyword evidence="16" id="KW-1185">Reference proteome</keyword>
<feature type="transmembrane region" description="Helical" evidence="14">
    <location>
        <begin position="457"/>
        <end position="477"/>
    </location>
</feature>
<name>A0ABX1WKH9_9FLAO</name>
<protein>
    <recommendedName>
        <fullName evidence="14">Sodium/proline symporter</fullName>
    </recommendedName>
    <alternativeName>
        <fullName evidence="14">Proline permease</fullName>
    </alternativeName>
</protein>
<keyword evidence="5 14" id="KW-0812">Transmembrane</keyword>
<evidence type="ECO:0000256" key="9">
    <source>
        <dbReference type="ARBA" id="ARBA00023065"/>
    </source>
</evidence>
<evidence type="ECO:0000313" key="16">
    <source>
        <dbReference type="Proteomes" id="UP000580344"/>
    </source>
</evidence>
<keyword evidence="4 14" id="KW-1003">Cell membrane</keyword>
<keyword evidence="9 14" id="KW-0406">Ion transport</keyword>
<keyword evidence="14" id="KW-0029">Amino-acid transport</keyword>
<feature type="transmembrane region" description="Helical" evidence="14">
    <location>
        <begin position="374"/>
        <end position="395"/>
    </location>
</feature>
<keyword evidence="11 14" id="KW-0739">Sodium transport</keyword>
<evidence type="ECO:0000256" key="10">
    <source>
        <dbReference type="ARBA" id="ARBA00023136"/>
    </source>
</evidence>
<dbReference type="InterPro" id="IPR018212">
    <property type="entry name" value="Na/solute_symporter_CS"/>
</dbReference>
<dbReference type="Proteomes" id="UP000580344">
    <property type="component" value="Unassembled WGS sequence"/>
</dbReference>
<evidence type="ECO:0000256" key="2">
    <source>
        <dbReference type="ARBA" id="ARBA00006434"/>
    </source>
</evidence>
<keyword evidence="7 14" id="KW-1133">Transmembrane helix</keyword>
<feature type="transmembrane region" description="Helical" evidence="14">
    <location>
        <begin position="231"/>
        <end position="255"/>
    </location>
</feature>
<evidence type="ECO:0000256" key="13">
    <source>
        <dbReference type="RuleBase" id="RU362091"/>
    </source>
</evidence>
<comment type="similarity">
    <text evidence="2 13">Belongs to the sodium:solute symporter (SSF) (TC 2.A.21) family.</text>
</comment>
<feature type="transmembrane region" description="Helical" evidence="14">
    <location>
        <begin position="316"/>
        <end position="341"/>
    </location>
</feature>
<dbReference type="NCBIfam" id="TIGR02121">
    <property type="entry name" value="Na_Pro_sym"/>
    <property type="match status" value="1"/>
</dbReference>
<feature type="transmembrane region" description="Helical" evidence="14">
    <location>
        <begin position="162"/>
        <end position="184"/>
    </location>
</feature>
<comment type="function">
    <text evidence="14">Catalyzes the sodium-dependent uptake of extracellular L-proline.</text>
</comment>
<evidence type="ECO:0000313" key="15">
    <source>
        <dbReference type="EMBL" id="NOJ75043.1"/>
    </source>
</evidence>
<comment type="subcellular location">
    <subcellularLocation>
        <location evidence="1 14">Cell membrane</location>
        <topology evidence="1 14">Multi-pass membrane protein</topology>
    </subcellularLocation>
</comment>
<evidence type="ECO:0000256" key="3">
    <source>
        <dbReference type="ARBA" id="ARBA00022448"/>
    </source>
</evidence>
<dbReference type="PROSITE" id="PS50283">
    <property type="entry name" value="NA_SOLUT_SYMP_3"/>
    <property type="match status" value="1"/>
</dbReference>
<feature type="transmembrane region" description="Helical" evidence="14">
    <location>
        <begin position="75"/>
        <end position="92"/>
    </location>
</feature>
<feature type="transmembrane region" description="Helical" evidence="14">
    <location>
        <begin position="407"/>
        <end position="425"/>
    </location>
</feature>
<proteinExistence type="inferred from homology"/>
<dbReference type="Gene3D" id="1.20.1730.10">
    <property type="entry name" value="Sodium/glucose cotransporter"/>
    <property type="match status" value="1"/>
</dbReference>
<accession>A0ABX1WKH9</accession>
<dbReference type="PANTHER" id="PTHR48086:SF3">
    <property type="entry name" value="SODIUM_PROLINE SYMPORTER"/>
    <property type="match status" value="1"/>
</dbReference>